<protein>
    <submittedName>
        <fullName evidence="1">Uncharacterized protein</fullName>
    </submittedName>
</protein>
<reference evidence="1" key="1">
    <citation type="journal article" date="2014" name="Int. J. Syst. Evol. Microbiol.">
        <title>Complete genome sequence of Corynebacterium casei LMG S-19264T (=DSM 44701T), isolated from a smear-ripened cheese.</title>
        <authorList>
            <consortium name="US DOE Joint Genome Institute (JGI-PGF)"/>
            <person name="Walter F."/>
            <person name="Albersmeier A."/>
            <person name="Kalinowski J."/>
            <person name="Ruckert C."/>
        </authorList>
    </citation>
    <scope>NUCLEOTIDE SEQUENCE</scope>
    <source>
        <strain evidence="1">KCTC 12711</strain>
    </source>
</reference>
<proteinExistence type="predicted"/>
<reference evidence="1" key="2">
    <citation type="submission" date="2020-09" db="EMBL/GenBank/DDBJ databases">
        <authorList>
            <person name="Sun Q."/>
            <person name="Kim S."/>
        </authorList>
    </citation>
    <scope>NUCLEOTIDE SEQUENCE</scope>
    <source>
        <strain evidence="1">KCTC 12711</strain>
    </source>
</reference>
<dbReference type="Proteomes" id="UP000614811">
    <property type="component" value="Unassembled WGS sequence"/>
</dbReference>
<sequence>MRMSRRLRRGFCNPELIEIFGDGFLLRPRILLLLPDELDMVNLLLINAVTDDRVHER</sequence>
<dbReference type="EMBL" id="BMXA01000009">
    <property type="protein sequence ID" value="GHA21099.1"/>
    <property type="molecule type" value="Genomic_DNA"/>
</dbReference>
<keyword evidence="2" id="KW-1185">Reference proteome</keyword>
<comment type="caution">
    <text evidence="1">The sequence shown here is derived from an EMBL/GenBank/DDBJ whole genome shotgun (WGS) entry which is preliminary data.</text>
</comment>
<gene>
    <name evidence="1" type="ORF">GCM10008090_33820</name>
</gene>
<evidence type="ECO:0000313" key="2">
    <source>
        <dbReference type="Proteomes" id="UP000614811"/>
    </source>
</evidence>
<name>A0A918S233_9GAMM</name>
<organism evidence="1 2">
    <name type="scientific">Arenicella chitinivorans</name>
    <dbReference type="NCBI Taxonomy" id="1329800"/>
    <lineage>
        <taxon>Bacteria</taxon>
        <taxon>Pseudomonadati</taxon>
        <taxon>Pseudomonadota</taxon>
        <taxon>Gammaproteobacteria</taxon>
        <taxon>Arenicellales</taxon>
        <taxon>Arenicellaceae</taxon>
        <taxon>Arenicella</taxon>
    </lineage>
</organism>
<dbReference type="AlphaFoldDB" id="A0A918S233"/>
<accession>A0A918S233</accession>
<evidence type="ECO:0000313" key="1">
    <source>
        <dbReference type="EMBL" id="GHA21099.1"/>
    </source>
</evidence>